<reference evidence="5" key="1">
    <citation type="submission" date="2017-09" db="EMBL/GenBank/DDBJ databases">
        <title>Depth-based differentiation of microbial function through sediment-hosted aquifers and enrichment of novel symbionts in the deep terrestrial subsurface.</title>
        <authorList>
            <person name="Probst A.J."/>
            <person name="Ladd B."/>
            <person name="Jarett J.K."/>
            <person name="Geller-Mcgrath D.E."/>
            <person name="Sieber C.M.K."/>
            <person name="Emerson J.B."/>
            <person name="Anantharaman K."/>
            <person name="Thomas B.C."/>
            <person name="Malmstrom R."/>
            <person name="Stieglmeier M."/>
            <person name="Klingl A."/>
            <person name="Woyke T."/>
            <person name="Ryan C.M."/>
            <person name="Banfield J.F."/>
        </authorList>
    </citation>
    <scope>NUCLEOTIDE SEQUENCE [LARGE SCALE GENOMIC DNA]</scope>
</reference>
<comment type="caution">
    <text evidence="4">The sequence shown here is derived from an EMBL/GenBank/DDBJ whole genome shotgun (WGS) entry which is preliminary data.</text>
</comment>
<evidence type="ECO:0000313" key="4">
    <source>
        <dbReference type="EMBL" id="PIT86379.1"/>
    </source>
</evidence>
<organism evidence="4 5">
    <name type="scientific">Candidatus Magasanikbacteria bacterium CG10_big_fil_rev_8_21_14_0_10_43_6</name>
    <dbReference type="NCBI Taxonomy" id="1974650"/>
    <lineage>
        <taxon>Bacteria</taxon>
        <taxon>Candidatus Magasanikiibacteriota</taxon>
    </lineage>
</organism>
<evidence type="ECO:0000313" key="5">
    <source>
        <dbReference type="Proteomes" id="UP000229362"/>
    </source>
</evidence>
<feature type="domain" description="Nudix hydrolase" evidence="3">
    <location>
        <begin position="38"/>
        <end position="164"/>
    </location>
</feature>
<evidence type="ECO:0000256" key="1">
    <source>
        <dbReference type="ARBA" id="ARBA00001946"/>
    </source>
</evidence>
<proteinExistence type="predicted"/>
<dbReference type="PANTHER" id="PTHR43046:SF14">
    <property type="entry name" value="MUTT_NUDIX FAMILY PROTEIN"/>
    <property type="match status" value="1"/>
</dbReference>
<dbReference type="PROSITE" id="PS51462">
    <property type="entry name" value="NUDIX"/>
    <property type="match status" value="1"/>
</dbReference>
<dbReference type="PANTHER" id="PTHR43046">
    <property type="entry name" value="GDP-MANNOSE MANNOSYL HYDROLASE"/>
    <property type="match status" value="1"/>
</dbReference>
<dbReference type="AlphaFoldDB" id="A0A2M6W0R5"/>
<comment type="cofactor">
    <cofactor evidence="1">
        <name>Mg(2+)</name>
        <dbReference type="ChEBI" id="CHEBI:18420"/>
    </cofactor>
</comment>
<dbReference type="SUPFAM" id="SSF55811">
    <property type="entry name" value="Nudix"/>
    <property type="match status" value="1"/>
</dbReference>
<dbReference type="GO" id="GO:0016787">
    <property type="term" value="F:hydrolase activity"/>
    <property type="evidence" value="ECO:0007669"/>
    <property type="project" value="UniProtKB-KW"/>
</dbReference>
<sequence>MSIIPPHAKKVFSGIIFDVHQWEQQMYDGSTATFEKLSRPNTVNVIAVNGETIYLAKQEQPDKGPFVSFLGGRQDPGETPEETAKRELLEEAGMTATRWEQYSRTQPYTKIDWTIYTFIAKDCTQVQPQQLDAGEKIDVLPVSFDELLTLANENTLCEHEFIMQALRMQLFPDELAAFKKKLFS</sequence>
<dbReference type="Proteomes" id="UP000229362">
    <property type="component" value="Unassembled WGS sequence"/>
</dbReference>
<keyword evidence="2" id="KW-0378">Hydrolase</keyword>
<evidence type="ECO:0000256" key="2">
    <source>
        <dbReference type="ARBA" id="ARBA00022801"/>
    </source>
</evidence>
<dbReference type="Pfam" id="PF00293">
    <property type="entry name" value="NUDIX"/>
    <property type="match status" value="1"/>
</dbReference>
<accession>A0A2M6W0R5</accession>
<dbReference type="InterPro" id="IPR020084">
    <property type="entry name" value="NUDIX_hydrolase_CS"/>
</dbReference>
<dbReference type="InterPro" id="IPR015797">
    <property type="entry name" value="NUDIX_hydrolase-like_dom_sf"/>
</dbReference>
<gene>
    <name evidence="4" type="ORF">COU33_03485</name>
</gene>
<dbReference type="PROSITE" id="PS00893">
    <property type="entry name" value="NUDIX_BOX"/>
    <property type="match status" value="1"/>
</dbReference>
<name>A0A2M6W0R5_9BACT</name>
<evidence type="ECO:0000259" key="3">
    <source>
        <dbReference type="PROSITE" id="PS51462"/>
    </source>
</evidence>
<dbReference type="Gene3D" id="3.90.79.10">
    <property type="entry name" value="Nucleoside Triphosphate Pyrophosphohydrolase"/>
    <property type="match status" value="1"/>
</dbReference>
<protein>
    <recommendedName>
        <fullName evidence="3">Nudix hydrolase domain-containing protein</fullName>
    </recommendedName>
</protein>
<dbReference type="EMBL" id="PFBZ01000151">
    <property type="protein sequence ID" value="PIT86379.1"/>
    <property type="molecule type" value="Genomic_DNA"/>
</dbReference>
<dbReference type="InterPro" id="IPR000086">
    <property type="entry name" value="NUDIX_hydrolase_dom"/>
</dbReference>